<keyword evidence="4 7" id="KW-0378">Hydrolase</keyword>
<keyword evidence="3 7" id="KW-0645">Protease</keyword>
<dbReference type="InterPro" id="IPR050127">
    <property type="entry name" value="Serine_Proteases_S1"/>
</dbReference>
<keyword evidence="5 7" id="KW-0720">Serine protease</keyword>
<evidence type="ECO:0000256" key="1">
    <source>
        <dbReference type="ARBA" id="ARBA00004613"/>
    </source>
</evidence>
<dbReference type="InterPro" id="IPR001314">
    <property type="entry name" value="Peptidase_S1A"/>
</dbReference>
<feature type="domain" description="Peptidase S1" evidence="8">
    <location>
        <begin position="111"/>
        <end position="357"/>
    </location>
</feature>
<gene>
    <name evidence="9" type="ORF">DSTB1V02_LOCUS2742</name>
</gene>
<feature type="domain" description="Peptidase S1" evidence="8">
    <location>
        <begin position="383"/>
        <end position="625"/>
    </location>
</feature>
<evidence type="ECO:0000313" key="10">
    <source>
        <dbReference type="Proteomes" id="UP000677054"/>
    </source>
</evidence>
<keyword evidence="6" id="KW-1015">Disulfide bond</keyword>
<dbReference type="FunFam" id="2.40.10.10:FF:000038">
    <property type="entry name" value="Serine protease"/>
    <property type="match status" value="1"/>
</dbReference>
<evidence type="ECO:0000313" key="9">
    <source>
        <dbReference type="EMBL" id="CAD7242797.1"/>
    </source>
</evidence>
<dbReference type="PANTHER" id="PTHR24264">
    <property type="entry name" value="TRYPSIN-RELATED"/>
    <property type="match status" value="1"/>
</dbReference>
<dbReference type="InterPro" id="IPR043504">
    <property type="entry name" value="Peptidase_S1_PA_chymotrypsin"/>
</dbReference>
<comment type="subcellular location">
    <subcellularLocation>
        <location evidence="1">Secreted</location>
    </subcellularLocation>
</comment>
<dbReference type="InterPro" id="IPR033116">
    <property type="entry name" value="TRYPSIN_SER"/>
</dbReference>
<dbReference type="PANTHER" id="PTHR24264:SF65">
    <property type="entry name" value="SRCR DOMAIN-CONTAINING PROTEIN"/>
    <property type="match status" value="1"/>
</dbReference>
<dbReference type="CDD" id="cd00190">
    <property type="entry name" value="Tryp_SPc"/>
    <property type="match status" value="2"/>
</dbReference>
<reference evidence="9" key="1">
    <citation type="submission" date="2020-11" db="EMBL/GenBank/DDBJ databases">
        <authorList>
            <person name="Tran Van P."/>
        </authorList>
    </citation>
    <scope>NUCLEOTIDE SEQUENCE</scope>
</reference>
<evidence type="ECO:0000256" key="4">
    <source>
        <dbReference type="ARBA" id="ARBA00022801"/>
    </source>
</evidence>
<evidence type="ECO:0000256" key="5">
    <source>
        <dbReference type="ARBA" id="ARBA00022825"/>
    </source>
</evidence>
<dbReference type="PRINTS" id="PR00722">
    <property type="entry name" value="CHYMOTRYPSIN"/>
</dbReference>
<dbReference type="Gene3D" id="2.40.10.10">
    <property type="entry name" value="Trypsin-like serine proteases"/>
    <property type="match status" value="4"/>
</dbReference>
<dbReference type="InterPro" id="IPR009003">
    <property type="entry name" value="Peptidase_S1_PA"/>
</dbReference>
<evidence type="ECO:0000256" key="2">
    <source>
        <dbReference type="ARBA" id="ARBA00022525"/>
    </source>
</evidence>
<proteinExistence type="predicted"/>
<dbReference type="SUPFAM" id="SSF50494">
    <property type="entry name" value="Trypsin-like serine proteases"/>
    <property type="match status" value="2"/>
</dbReference>
<dbReference type="GO" id="GO:0004252">
    <property type="term" value="F:serine-type endopeptidase activity"/>
    <property type="evidence" value="ECO:0007669"/>
    <property type="project" value="InterPro"/>
</dbReference>
<dbReference type="InterPro" id="IPR018114">
    <property type="entry name" value="TRYPSIN_HIS"/>
</dbReference>
<dbReference type="SMART" id="SM00020">
    <property type="entry name" value="Tryp_SPc"/>
    <property type="match status" value="2"/>
</dbReference>
<organism evidence="9">
    <name type="scientific">Darwinula stevensoni</name>
    <dbReference type="NCBI Taxonomy" id="69355"/>
    <lineage>
        <taxon>Eukaryota</taxon>
        <taxon>Metazoa</taxon>
        <taxon>Ecdysozoa</taxon>
        <taxon>Arthropoda</taxon>
        <taxon>Crustacea</taxon>
        <taxon>Oligostraca</taxon>
        <taxon>Ostracoda</taxon>
        <taxon>Podocopa</taxon>
        <taxon>Podocopida</taxon>
        <taxon>Darwinulocopina</taxon>
        <taxon>Darwinuloidea</taxon>
        <taxon>Darwinulidae</taxon>
        <taxon>Darwinula</taxon>
    </lineage>
</organism>
<dbReference type="PROSITE" id="PS00134">
    <property type="entry name" value="TRYPSIN_HIS"/>
    <property type="match status" value="2"/>
</dbReference>
<keyword evidence="10" id="KW-1185">Reference proteome</keyword>
<dbReference type="EMBL" id="CAJPEV010000318">
    <property type="protein sequence ID" value="CAG0883904.1"/>
    <property type="molecule type" value="Genomic_DNA"/>
</dbReference>
<sequence>MKIIQEQNKSRTEESRCGLFNVALQIDDGIHARNDGNDFVEHLLRNACASRCFMDITRSQPIGGQVYSYCGLSDREVCCFVPLNAQPVGLVPEIAEEDRGKDCGKKGSDNSIDGEAALAEWPWHAAVLEKPQDLYVCGGSLLHARWVLTAAHCVDDYLPVIQRVHEVLKVRLGEYDVSTTSEPLGHEEFNVVRIVIHPGFDNATLVHDIALLQLARPAQRRANIDAVCMPKPNQASNATGQPCYVTGWGRLTEDTDHSLVLKEIKVPMWNHVACEQALRLQFGPTYSLPDTVICAGAEGRDACDGDGGGPLVCEKEGHWYQMGIVSFGIGCGRRNIPGVYTRWERQRFFSLTDFSMNSGYLLILAAFIGLAASNRVPLSFPRIINGDDARQGEFPYQVSFRYRSSNFHFCGGWIYDEWNVVTAAHCVRSSPTDPEDVKVLIPLFFRHPFTSPIIVAGEWRFSTNEGTEQEVFVRDIIVHPDWVDPNWSNLHTYDLEFDITLLHLESPLEFNDYVSERVVISGWGQTESGFAPDILQKLEMTVITDEACADEYQDIIPENMICSQEPGGTSCFGDSGGPMTRISDGAVVGVASFVATDGVGGCARGFPDGYTEVSHFVDWLEEAIQRP</sequence>
<dbReference type="OrthoDB" id="5918597at2759"/>
<evidence type="ECO:0000256" key="7">
    <source>
        <dbReference type="RuleBase" id="RU363034"/>
    </source>
</evidence>
<dbReference type="Pfam" id="PF00089">
    <property type="entry name" value="Trypsin"/>
    <property type="match status" value="2"/>
</dbReference>
<protein>
    <recommendedName>
        <fullName evidence="8">Peptidase S1 domain-containing protein</fullName>
    </recommendedName>
</protein>
<dbReference type="Proteomes" id="UP000677054">
    <property type="component" value="Unassembled WGS sequence"/>
</dbReference>
<dbReference type="AlphaFoldDB" id="A0A7R9A1N5"/>
<name>A0A7R9A1N5_9CRUS</name>
<keyword evidence="2" id="KW-0964">Secreted</keyword>
<dbReference type="EMBL" id="LR899835">
    <property type="protein sequence ID" value="CAD7242797.1"/>
    <property type="molecule type" value="Genomic_DNA"/>
</dbReference>
<accession>A0A7R9A1N5</accession>
<evidence type="ECO:0000256" key="3">
    <source>
        <dbReference type="ARBA" id="ARBA00022670"/>
    </source>
</evidence>
<evidence type="ECO:0000259" key="8">
    <source>
        <dbReference type="PROSITE" id="PS50240"/>
    </source>
</evidence>
<dbReference type="PROSITE" id="PS00135">
    <property type="entry name" value="TRYPSIN_SER"/>
    <property type="match status" value="1"/>
</dbReference>
<evidence type="ECO:0000256" key="6">
    <source>
        <dbReference type="ARBA" id="ARBA00023157"/>
    </source>
</evidence>
<dbReference type="PROSITE" id="PS50240">
    <property type="entry name" value="TRYPSIN_DOM"/>
    <property type="match status" value="2"/>
</dbReference>
<dbReference type="InterPro" id="IPR001254">
    <property type="entry name" value="Trypsin_dom"/>
</dbReference>
<dbReference type="GO" id="GO:0005615">
    <property type="term" value="C:extracellular space"/>
    <property type="evidence" value="ECO:0007669"/>
    <property type="project" value="TreeGrafter"/>
</dbReference>
<dbReference type="GO" id="GO:0006508">
    <property type="term" value="P:proteolysis"/>
    <property type="evidence" value="ECO:0007669"/>
    <property type="project" value="UniProtKB-KW"/>
</dbReference>